<dbReference type="EMBL" id="UYSG01002150">
    <property type="protein sequence ID" value="VDL57244.1"/>
    <property type="molecule type" value="Genomic_DNA"/>
</dbReference>
<sequence length="99" mass="10971">MRSLVLLALVCGVGLRFGAVRSQTLSKEEFDTCIKKCSDQYEGCLQKANGLWENFFKNRKKIFEIVNTCCLKNEKKEGALGTDSFAACTKVSCGSQLYG</sequence>
<keyword evidence="1" id="KW-0732">Signal</keyword>
<accession>A0A0R3SJ13</accession>
<evidence type="ECO:0000313" key="4">
    <source>
        <dbReference type="WBParaSite" id="HDID_0000492801-mRNA-1"/>
    </source>
</evidence>
<gene>
    <name evidence="2" type="ORF">HDID_LOCUS4926</name>
</gene>
<dbReference type="AlphaFoldDB" id="A0A0R3SJ13"/>
<evidence type="ECO:0000313" key="3">
    <source>
        <dbReference type="Proteomes" id="UP000274504"/>
    </source>
</evidence>
<proteinExistence type="predicted"/>
<dbReference type="Proteomes" id="UP000274504">
    <property type="component" value="Unassembled WGS sequence"/>
</dbReference>
<organism evidence="4">
    <name type="scientific">Hymenolepis diminuta</name>
    <name type="common">Rat tapeworm</name>
    <dbReference type="NCBI Taxonomy" id="6216"/>
    <lineage>
        <taxon>Eukaryota</taxon>
        <taxon>Metazoa</taxon>
        <taxon>Spiralia</taxon>
        <taxon>Lophotrochozoa</taxon>
        <taxon>Platyhelminthes</taxon>
        <taxon>Cestoda</taxon>
        <taxon>Eucestoda</taxon>
        <taxon>Cyclophyllidea</taxon>
        <taxon>Hymenolepididae</taxon>
        <taxon>Hymenolepis</taxon>
    </lineage>
</organism>
<reference evidence="4" key="1">
    <citation type="submission" date="2017-02" db="UniProtKB">
        <authorList>
            <consortium name="WormBaseParasite"/>
        </authorList>
    </citation>
    <scope>IDENTIFICATION</scope>
</reference>
<reference evidence="2 3" key="2">
    <citation type="submission" date="2018-11" db="EMBL/GenBank/DDBJ databases">
        <authorList>
            <consortium name="Pathogen Informatics"/>
        </authorList>
    </citation>
    <scope>NUCLEOTIDE SEQUENCE [LARGE SCALE GENOMIC DNA]</scope>
</reference>
<feature type="signal peptide" evidence="1">
    <location>
        <begin position="1"/>
        <end position="22"/>
    </location>
</feature>
<dbReference type="OrthoDB" id="6271423at2759"/>
<name>A0A0R3SJ13_HYMDI</name>
<evidence type="ECO:0000313" key="2">
    <source>
        <dbReference type="EMBL" id="VDL57244.1"/>
    </source>
</evidence>
<protein>
    <submittedName>
        <fullName evidence="4">Saposin B-type domain-containing protein</fullName>
    </submittedName>
</protein>
<evidence type="ECO:0000256" key="1">
    <source>
        <dbReference type="SAM" id="SignalP"/>
    </source>
</evidence>
<feature type="chain" id="PRO_5043131293" evidence="1">
    <location>
        <begin position="23"/>
        <end position="99"/>
    </location>
</feature>
<dbReference type="WBParaSite" id="HDID_0000492801-mRNA-1">
    <property type="protein sequence ID" value="HDID_0000492801-mRNA-1"/>
    <property type="gene ID" value="HDID_0000492801"/>
</dbReference>